<feature type="region of interest" description="Disordered" evidence="1">
    <location>
        <begin position="117"/>
        <end position="164"/>
    </location>
</feature>
<feature type="region of interest" description="Disordered" evidence="1">
    <location>
        <begin position="231"/>
        <end position="250"/>
    </location>
</feature>
<name>A0A7J8D8B9_ROUAE</name>
<protein>
    <submittedName>
        <fullName evidence="2">Ring finger protein 32</fullName>
    </submittedName>
</protein>
<comment type="caution">
    <text evidence="2">The sequence shown here is derived from an EMBL/GenBank/DDBJ whole genome shotgun (WGS) entry which is preliminary data.</text>
</comment>
<accession>A0A7J8D8B9</accession>
<organism evidence="2 3">
    <name type="scientific">Rousettus aegyptiacus</name>
    <name type="common">Egyptian fruit bat</name>
    <name type="synonym">Pteropus aegyptiacus</name>
    <dbReference type="NCBI Taxonomy" id="9407"/>
    <lineage>
        <taxon>Eukaryota</taxon>
        <taxon>Metazoa</taxon>
        <taxon>Chordata</taxon>
        <taxon>Craniata</taxon>
        <taxon>Vertebrata</taxon>
        <taxon>Euteleostomi</taxon>
        <taxon>Mammalia</taxon>
        <taxon>Eutheria</taxon>
        <taxon>Laurasiatheria</taxon>
        <taxon>Chiroptera</taxon>
        <taxon>Yinpterochiroptera</taxon>
        <taxon>Pteropodoidea</taxon>
        <taxon>Pteropodidae</taxon>
        <taxon>Rousettinae</taxon>
        <taxon>Rousettus</taxon>
    </lineage>
</organism>
<evidence type="ECO:0000256" key="1">
    <source>
        <dbReference type="SAM" id="MobiDB-lite"/>
    </source>
</evidence>
<reference evidence="2 3" key="1">
    <citation type="journal article" date="2020" name="Nature">
        <title>Six reference-quality genomes reveal evolution of bat adaptations.</title>
        <authorList>
            <person name="Jebb D."/>
            <person name="Huang Z."/>
            <person name="Pippel M."/>
            <person name="Hughes G.M."/>
            <person name="Lavrichenko K."/>
            <person name="Devanna P."/>
            <person name="Winkler S."/>
            <person name="Jermiin L.S."/>
            <person name="Skirmuntt E.C."/>
            <person name="Katzourakis A."/>
            <person name="Burkitt-Gray L."/>
            <person name="Ray D.A."/>
            <person name="Sullivan K.A.M."/>
            <person name="Roscito J.G."/>
            <person name="Kirilenko B.M."/>
            <person name="Davalos L.M."/>
            <person name="Corthals A.P."/>
            <person name="Power M.L."/>
            <person name="Jones G."/>
            <person name="Ransome R.D."/>
            <person name="Dechmann D.K.N."/>
            <person name="Locatelli A.G."/>
            <person name="Puechmaille S.J."/>
            <person name="Fedrigo O."/>
            <person name="Jarvis E.D."/>
            <person name="Hiller M."/>
            <person name="Vernes S.C."/>
            <person name="Myers E.W."/>
            <person name="Teeling E.C."/>
        </authorList>
    </citation>
    <scope>NUCLEOTIDE SEQUENCE [LARGE SCALE GENOMIC DNA]</scope>
    <source>
        <strain evidence="2">MRouAeg1</strain>
        <tissue evidence="2">Muscle</tissue>
    </source>
</reference>
<feature type="compositionally biased region" description="Low complexity" evidence="1">
    <location>
        <begin position="148"/>
        <end position="160"/>
    </location>
</feature>
<evidence type="ECO:0000313" key="3">
    <source>
        <dbReference type="Proteomes" id="UP000593571"/>
    </source>
</evidence>
<sequence>MLKNKGHSSKQGKIDKLAITAVALQDHILHDLQLRNLSVADLSKTNVPKREDTSKSLNRNPKAVIDTGLRKKTPGPKVEDPEKEYVLDPKPPPLTLVHGDQPPPAVLLPHGHRRALCGDRPLPGGEPQRAAAAGGQVQPHAHGRRLAADPGAGAAPGGPRVSHLPHAAVPGRRRPAGPRDGAAVLLAHVPPRLPPRPGGLLLGRQLPLPRLSPLPLLLPEETPRELIAVGKRRHSGGKAALARTRGGAAE</sequence>
<evidence type="ECO:0000313" key="2">
    <source>
        <dbReference type="EMBL" id="KAF6419305.1"/>
    </source>
</evidence>
<dbReference type="EMBL" id="JACASE010000013">
    <property type="protein sequence ID" value="KAF6419305.1"/>
    <property type="molecule type" value="Genomic_DNA"/>
</dbReference>
<dbReference type="AlphaFoldDB" id="A0A7J8D8B9"/>
<proteinExistence type="predicted"/>
<keyword evidence="3" id="KW-1185">Reference proteome</keyword>
<gene>
    <name evidence="2" type="ORF">HJG63_016829</name>
</gene>
<feature type="region of interest" description="Disordered" evidence="1">
    <location>
        <begin position="47"/>
        <end position="85"/>
    </location>
</feature>
<dbReference type="Proteomes" id="UP000593571">
    <property type="component" value="Unassembled WGS sequence"/>
</dbReference>